<evidence type="ECO:0000259" key="1">
    <source>
        <dbReference type="Pfam" id="PF13550"/>
    </source>
</evidence>
<proteinExistence type="predicted"/>
<feature type="domain" description="Tip attachment protein J" evidence="1">
    <location>
        <begin position="409"/>
        <end position="509"/>
    </location>
</feature>
<evidence type="ECO:0000313" key="3">
    <source>
        <dbReference type="Proteomes" id="UP001159915"/>
    </source>
</evidence>
<accession>A0AA42MR41</accession>
<dbReference type="Pfam" id="PF13550">
    <property type="entry name" value="Phage-tail_3"/>
    <property type="match status" value="1"/>
</dbReference>
<protein>
    <submittedName>
        <fullName evidence="2">Phage tail protein</fullName>
    </submittedName>
</protein>
<sequence>MAKKKKQTIGYKYFAFAHFVLCHGPIDAITKISFQDKDAYLNEENSNKTIYINKPSLFGGDEQSGGVQGRIELLFGRADQQKSSTLQRICAKISNAFGGLISAYRGVCSVVFDNVYIGTAPNMPDSKWRVKRIHTRHDGELQWYDEKAEILPPTSIDNPAYNFDVLSWEMVGKNGPHGNSPISVGNFGTKTFQIYSSNFPNDHIFEIDLAITASTEFRSVIGGEQVGDYSWIKKGGNYQNSTANRYSIHISEPNETFYFNHGSQSNPYDDTERFAIIKIYVKNGATVTCICDPVDGEMARGANLGFYQYMKFDAASGLDRDINPAHLIRECLTNQVWGIGVTESNIDNISFKNAADTLYVERMGMSIKWTDSTSINEFVDNVKEHINAQLYLDRVTNKWKLYLIRDDYDVADLISLDESNVRNLDFERRTLAECVNSVTVTYWDRERAKDSTVTVQDIARIAQQGGVISQSIDYKGFTNSDLASRVSLRDLKTLSSTLASVSFDVDESFSESWHEGMPFKLSDESYGLSEAVMRIRTIKRGDGINNTVYVEAIEDSFSSPMQSVVEYVPPITSGDSTAKNATAIGFEVPYIELVEQYGQDEVDAKLSNYPELGYVGMAAIRPNNQHINASLYVDAGAGYDERTTLDFCPGASLKNDIGYMDSSFELEGVAEFELLEVNHRIQVNDEIMAFVSFDALTNVITVKRGCFDTVPKEHGLGSKLFGWDNYSGIDDLEYLSGESVSLKALTLTGSDVLELNEATAHNLTLSSRAIRPYPPADVKINGEYWPEEITGDLVLTWKNRNRSQQSGGEALSWYDPSVSLEDGSEYIAELYDENGVLISHQNVGISNTLTIDYSSVSTTKCKIKLYVIRDSYHSYQSFEHEVTVGFNAPYDLQGTWNEATQSLDLTWEFDE</sequence>
<comment type="caution">
    <text evidence="2">The sequence shown here is derived from an EMBL/GenBank/DDBJ whole genome shotgun (WGS) entry which is preliminary data.</text>
</comment>
<dbReference type="RefSeq" id="WP_279669656.1">
    <property type="nucleotide sequence ID" value="NZ_JAOCBE010000001.1"/>
</dbReference>
<evidence type="ECO:0000313" key="2">
    <source>
        <dbReference type="EMBL" id="MDH0968233.1"/>
    </source>
</evidence>
<dbReference type="InterPro" id="IPR032876">
    <property type="entry name" value="J_dom"/>
</dbReference>
<dbReference type="Proteomes" id="UP001159915">
    <property type="component" value="Unassembled WGS sequence"/>
</dbReference>
<dbReference type="AlphaFoldDB" id="A0AA42MR41"/>
<reference evidence="2" key="1">
    <citation type="submission" date="2022-09" db="EMBL/GenBank/DDBJ databases">
        <title>Intensive care unit water sources are persistently colonized with multi-drug resistant bacteria and are the site of extensive horizontal gene transfer of antibiotic resistance genes.</title>
        <authorList>
            <person name="Diorio-Toth L."/>
        </authorList>
    </citation>
    <scope>NUCLEOTIDE SEQUENCE</scope>
    <source>
        <strain evidence="2">GD03920</strain>
    </source>
</reference>
<dbReference type="EMBL" id="JAOCBE010000001">
    <property type="protein sequence ID" value="MDH0968233.1"/>
    <property type="molecule type" value="Genomic_DNA"/>
</dbReference>
<gene>
    <name evidence="2" type="ORF">N5C10_02740</name>
</gene>
<organism evidence="2 3">
    <name type="scientific">Acinetobacter johnsonii</name>
    <dbReference type="NCBI Taxonomy" id="40214"/>
    <lineage>
        <taxon>Bacteria</taxon>
        <taxon>Pseudomonadati</taxon>
        <taxon>Pseudomonadota</taxon>
        <taxon>Gammaproteobacteria</taxon>
        <taxon>Moraxellales</taxon>
        <taxon>Moraxellaceae</taxon>
        <taxon>Acinetobacter</taxon>
    </lineage>
</organism>
<name>A0AA42MR41_ACIJO</name>